<comment type="pathway">
    <text evidence="1">Cofactor biosynthesis; NAD(+) biosynthesis; NAD(+) from deamido-NAD(+) (L-Gln route): step 1/1.</text>
</comment>
<comment type="caution">
    <text evidence="11">The sequence shown here is derived from an EMBL/GenBank/DDBJ whole genome shotgun (WGS) entry which is preliminary data.</text>
</comment>
<feature type="region of interest" description="Disordered" evidence="9">
    <location>
        <begin position="242"/>
        <end position="266"/>
    </location>
</feature>
<keyword evidence="4" id="KW-0436">Ligase</keyword>
<dbReference type="FunFam" id="3.40.50.620:FF:000036">
    <property type="entry name" value="Glutamine-dependent NAD(+) synthetase"/>
    <property type="match status" value="1"/>
</dbReference>
<dbReference type="EC" id="6.3.5.1" evidence="3"/>
<dbReference type="PANTHER" id="PTHR23090">
    <property type="entry name" value="NH 3 /GLUTAMINE-DEPENDENT NAD + SYNTHETASE"/>
    <property type="match status" value="1"/>
</dbReference>
<evidence type="ECO:0000313" key="12">
    <source>
        <dbReference type="Proteomes" id="UP001485043"/>
    </source>
</evidence>
<dbReference type="GO" id="GO:0005737">
    <property type="term" value="C:cytoplasm"/>
    <property type="evidence" value="ECO:0007669"/>
    <property type="project" value="InterPro"/>
</dbReference>
<sequence>MEFLFTLITGKEPHFRVDGGSTAENLALQNIQARLRMVLAFLLAQLGPWVRGRSGFLLVLGSANVDEGLRGYLTKYDCSSADLNPIGGISKGDLKRFLHWGAEHLGYGELAGVVEAPPTAELEPIREGQEVQTDEVDMGMTYEELGIYGRLRKISKLGPVSMFCRLLLLWRDRYPPDLIAKRVKDFFKFYSINRHKATTLTPAYHAESYSPDDHRFDHRPFLYNTRWPWQFARIDTIAASLGPQTQAEPNSKQPEKGGVDNGKDGA</sequence>
<keyword evidence="7" id="KW-0520">NAD</keyword>
<evidence type="ECO:0000259" key="10">
    <source>
        <dbReference type="Pfam" id="PF02540"/>
    </source>
</evidence>
<feature type="domain" description="NAD/GMP synthase" evidence="10">
    <location>
        <begin position="22"/>
        <end position="146"/>
    </location>
</feature>
<evidence type="ECO:0000256" key="2">
    <source>
        <dbReference type="ARBA" id="ARBA00007145"/>
    </source>
</evidence>
<dbReference type="GO" id="GO:0003952">
    <property type="term" value="F:NAD+ synthase (glutamine-hydrolyzing) activity"/>
    <property type="evidence" value="ECO:0007669"/>
    <property type="project" value="UniProtKB-EC"/>
</dbReference>
<evidence type="ECO:0000256" key="1">
    <source>
        <dbReference type="ARBA" id="ARBA00005188"/>
    </source>
</evidence>
<feature type="compositionally biased region" description="Polar residues" evidence="9">
    <location>
        <begin position="242"/>
        <end position="252"/>
    </location>
</feature>
<dbReference type="InterPro" id="IPR022310">
    <property type="entry name" value="NAD/GMP_synthase"/>
</dbReference>
<protein>
    <recommendedName>
        <fullName evidence="3">NAD(+) synthase (glutamine-hydrolyzing)</fullName>
        <ecNumber evidence="3">6.3.5.1</ecNumber>
    </recommendedName>
    <alternativeName>
        <fullName evidence="8">NAD(+) synthase [glutamine-hydrolyzing]</fullName>
    </alternativeName>
</protein>
<dbReference type="GO" id="GO:0004359">
    <property type="term" value="F:glutaminase activity"/>
    <property type="evidence" value="ECO:0007669"/>
    <property type="project" value="InterPro"/>
</dbReference>
<evidence type="ECO:0000256" key="8">
    <source>
        <dbReference type="ARBA" id="ARBA00030681"/>
    </source>
</evidence>
<evidence type="ECO:0000256" key="5">
    <source>
        <dbReference type="ARBA" id="ARBA00022741"/>
    </source>
</evidence>
<evidence type="ECO:0000256" key="7">
    <source>
        <dbReference type="ARBA" id="ARBA00023027"/>
    </source>
</evidence>
<keyword evidence="12" id="KW-1185">Reference proteome</keyword>
<dbReference type="AlphaFoldDB" id="A0AAW1SVF4"/>
<dbReference type="PANTHER" id="PTHR23090:SF9">
    <property type="entry name" value="GLUTAMINE-DEPENDENT NAD(+) SYNTHETASE"/>
    <property type="match status" value="1"/>
</dbReference>
<name>A0AAW1SVF4_9CHLO</name>
<evidence type="ECO:0000256" key="3">
    <source>
        <dbReference type="ARBA" id="ARBA00012743"/>
    </source>
</evidence>
<dbReference type="Proteomes" id="UP001485043">
    <property type="component" value="Unassembled WGS sequence"/>
</dbReference>
<evidence type="ECO:0000256" key="6">
    <source>
        <dbReference type="ARBA" id="ARBA00022840"/>
    </source>
</evidence>
<dbReference type="InterPro" id="IPR014729">
    <property type="entry name" value="Rossmann-like_a/b/a_fold"/>
</dbReference>
<accession>A0AAW1SVF4</accession>
<dbReference type="SUPFAM" id="SSF52402">
    <property type="entry name" value="Adenine nucleotide alpha hydrolases-like"/>
    <property type="match status" value="1"/>
</dbReference>
<comment type="similarity">
    <text evidence="2">In the C-terminal section; belongs to the NAD synthetase family.</text>
</comment>
<keyword evidence="5" id="KW-0547">Nucleotide-binding</keyword>
<reference evidence="11 12" key="1">
    <citation type="journal article" date="2024" name="Nat. Commun.">
        <title>Phylogenomics reveals the evolutionary origins of lichenization in chlorophyte algae.</title>
        <authorList>
            <person name="Puginier C."/>
            <person name="Libourel C."/>
            <person name="Otte J."/>
            <person name="Skaloud P."/>
            <person name="Haon M."/>
            <person name="Grisel S."/>
            <person name="Petersen M."/>
            <person name="Berrin J.G."/>
            <person name="Delaux P.M."/>
            <person name="Dal Grande F."/>
            <person name="Keller J."/>
        </authorList>
    </citation>
    <scope>NUCLEOTIDE SEQUENCE [LARGE SCALE GENOMIC DNA]</scope>
    <source>
        <strain evidence="11 12">SAG 2523</strain>
    </source>
</reference>
<evidence type="ECO:0000256" key="4">
    <source>
        <dbReference type="ARBA" id="ARBA00022598"/>
    </source>
</evidence>
<evidence type="ECO:0000313" key="11">
    <source>
        <dbReference type="EMBL" id="KAK9857601.1"/>
    </source>
</evidence>
<evidence type="ECO:0000256" key="9">
    <source>
        <dbReference type="SAM" id="MobiDB-lite"/>
    </source>
</evidence>
<dbReference type="GO" id="GO:0009435">
    <property type="term" value="P:NAD+ biosynthetic process"/>
    <property type="evidence" value="ECO:0007669"/>
    <property type="project" value="InterPro"/>
</dbReference>
<keyword evidence="6" id="KW-0067">ATP-binding</keyword>
<gene>
    <name evidence="11" type="ORF">WJX84_007195</name>
</gene>
<dbReference type="GO" id="GO:0005524">
    <property type="term" value="F:ATP binding"/>
    <property type="evidence" value="ECO:0007669"/>
    <property type="project" value="UniProtKB-KW"/>
</dbReference>
<dbReference type="EMBL" id="JALJOV010000962">
    <property type="protein sequence ID" value="KAK9857601.1"/>
    <property type="molecule type" value="Genomic_DNA"/>
</dbReference>
<dbReference type="Gene3D" id="3.40.50.620">
    <property type="entry name" value="HUPs"/>
    <property type="match status" value="1"/>
</dbReference>
<dbReference type="CDD" id="cd00553">
    <property type="entry name" value="NAD_synthase"/>
    <property type="match status" value="1"/>
</dbReference>
<dbReference type="InterPro" id="IPR003694">
    <property type="entry name" value="NAD_synthase"/>
</dbReference>
<organism evidence="11 12">
    <name type="scientific">Apatococcus fuscideae</name>
    <dbReference type="NCBI Taxonomy" id="2026836"/>
    <lineage>
        <taxon>Eukaryota</taxon>
        <taxon>Viridiplantae</taxon>
        <taxon>Chlorophyta</taxon>
        <taxon>core chlorophytes</taxon>
        <taxon>Trebouxiophyceae</taxon>
        <taxon>Chlorellales</taxon>
        <taxon>Chlorellaceae</taxon>
        <taxon>Apatococcus</taxon>
    </lineage>
</organism>
<proteinExistence type="inferred from homology"/>
<feature type="compositionally biased region" description="Basic and acidic residues" evidence="9">
    <location>
        <begin position="253"/>
        <end position="266"/>
    </location>
</feature>
<dbReference type="Pfam" id="PF02540">
    <property type="entry name" value="NAD_synthase"/>
    <property type="match status" value="1"/>
</dbReference>